<feature type="domain" description="Acyl-CoA dehydrogenase/oxidase C-terminal" evidence="9">
    <location>
        <begin position="233"/>
        <end position="382"/>
    </location>
</feature>
<evidence type="ECO:0000259" key="9">
    <source>
        <dbReference type="Pfam" id="PF00441"/>
    </source>
</evidence>
<dbReference type="Proteomes" id="UP000266389">
    <property type="component" value="Unassembled WGS sequence"/>
</dbReference>
<evidence type="ECO:0000256" key="4">
    <source>
        <dbReference type="ARBA" id="ARBA00022827"/>
    </source>
</evidence>
<evidence type="ECO:0000256" key="6">
    <source>
        <dbReference type="ARBA" id="ARBA00066362"/>
    </source>
</evidence>
<evidence type="ECO:0000256" key="8">
    <source>
        <dbReference type="RuleBase" id="RU362125"/>
    </source>
</evidence>
<reference evidence="12 13" key="1">
    <citation type="journal article" date="2011" name="ISME J.">
        <title>Community ecology of hot spring cyanobacterial mats: predominant populations and their functional potential.</title>
        <authorList>
            <person name="Klatt C.G."/>
            <person name="Wood J.M."/>
            <person name="Rusch D.B."/>
            <person name="Bateson M.M."/>
            <person name="Hamamura N."/>
            <person name="Heidelberg J.F."/>
            <person name="Grossman A.R."/>
            <person name="Bhaya D."/>
            <person name="Cohan F.M."/>
            <person name="Kuhl M."/>
            <person name="Bryant D.A."/>
            <person name="Ward D.M."/>
        </authorList>
    </citation>
    <scope>NUCLEOTIDE SEQUENCE [LARGE SCALE GENOMIC DNA]</scope>
    <source>
        <strain evidence="12">OS</strain>
    </source>
</reference>
<gene>
    <name evidence="12" type="ORF">D0433_05210</name>
</gene>
<organism evidence="12 13">
    <name type="scientific">Candidatus Thermochlorobacter aerophilus</name>
    <dbReference type="NCBI Taxonomy" id="1868324"/>
    <lineage>
        <taxon>Bacteria</taxon>
        <taxon>Pseudomonadati</taxon>
        <taxon>Chlorobiota</taxon>
        <taxon>Chlorobiia</taxon>
        <taxon>Chlorobiales</taxon>
        <taxon>Candidatus Thermochlorobacteriaceae</taxon>
        <taxon>Candidatus Thermochlorobacter</taxon>
    </lineage>
</organism>
<evidence type="ECO:0000256" key="5">
    <source>
        <dbReference type="ARBA" id="ARBA00023002"/>
    </source>
</evidence>
<dbReference type="EC" id="1.3.8.10" evidence="6"/>
<dbReference type="FunFam" id="1.10.540.10:FF:000002">
    <property type="entry name" value="Acyl-CoA dehydrogenase FadE19"/>
    <property type="match status" value="1"/>
</dbReference>
<evidence type="ECO:0000313" key="12">
    <source>
        <dbReference type="EMBL" id="RFM24391.1"/>
    </source>
</evidence>
<comment type="similarity">
    <text evidence="2 8">Belongs to the acyl-CoA dehydrogenase family.</text>
</comment>
<sequence length="384" mass="42427">MKFAFTEEQLMIQQTARDFARTEITDAIERDETSEFPYEIVRKLGELGFLGMLAPVEYDGAGMDTLSYVLAMEEISKADASVGVIMSVNNSLVCWAINEYGTPEQKEKYLRPLARGQHNGKLYIGAFCLSEPNAGSDATAQTTTAVRDGNSWVLNGTKNWITNGTTSELYLVFAVTDKSKGSHGISAFLVERDTPGFEILKKEKKLGIRSSDTCSLGFTDCRIPLENLLGPEGEGFKIAMKTLDGGRIGIAAQALGIAAASLERSIKYAKERRSFGKFLIEHQAIQMKLADMATELEAARMLTYEAAWRKDQHLPHSAQSAMAKLYASKIAVKAALEAVQIHGGYGYVQEYEVERYLRDAKITEIYEGTSEVQRIVIARSLLRA</sequence>
<dbReference type="InterPro" id="IPR006091">
    <property type="entry name" value="Acyl-CoA_Oxase/DH_mid-dom"/>
</dbReference>
<comment type="cofactor">
    <cofactor evidence="1 8">
        <name>FAD</name>
        <dbReference type="ChEBI" id="CHEBI:57692"/>
    </cofactor>
</comment>
<dbReference type="FunFam" id="1.20.140.10:FF:000004">
    <property type="entry name" value="Acyl-CoA dehydrogenase FadE25"/>
    <property type="match status" value="1"/>
</dbReference>
<evidence type="ECO:0000256" key="3">
    <source>
        <dbReference type="ARBA" id="ARBA00022630"/>
    </source>
</evidence>
<dbReference type="Pfam" id="PF02770">
    <property type="entry name" value="Acyl-CoA_dh_M"/>
    <property type="match status" value="1"/>
</dbReference>
<dbReference type="InterPro" id="IPR046373">
    <property type="entry name" value="Acyl-CoA_Oxase/DH_mid-dom_sf"/>
</dbReference>
<comment type="caution">
    <text evidence="12">The sequence shown here is derived from an EMBL/GenBank/DDBJ whole genome shotgun (WGS) entry which is preliminary data.</text>
</comment>
<dbReference type="Pfam" id="PF00441">
    <property type="entry name" value="Acyl-CoA_dh_1"/>
    <property type="match status" value="1"/>
</dbReference>
<keyword evidence="3 8" id="KW-0285">Flavoprotein</keyword>
<feature type="domain" description="Acyl-CoA oxidase/dehydrogenase middle" evidence="10">
    <location>
        <begin position="126"/>
        <end position="221"/>
    </location>
</feature>
<dbReference type="SUPFAM" id="SSF56645">
    <property type="entry name" value="Acyl-CoA dehydrogenase NM domain-like"/>
    <property type="match status" value="1"/>
</dbReference>
<feature type="domain" description="Acyl-CoA dehydrogenase/oxidase N-terminal" evidence="11">
    <location>
        <begin position="6"/>
        <end position="117"/>
    </location>
</feature>
<accession>A0A395M122</accession>
<evidence type="ECO:0000313" key="13">
    <source>
        <dbReference type="Proteomes" id="UP000266389"/>
    </source>
</evidence>
<name>A0A395M122_9BACT</name>
<evidence type="ECO:0000259" key="10">
    <source>
        <dbReference type="Pfam" id="PF02770"/>
    </source>
</evidence>
<dbReference type="Gene3D" id="1.20.140.10">
    <property type="entry name" value="Butyryl-CoA Dehydrogenase, subunit A, domain 3"/>
    <property type="match status" value="1"/>
</dbReference>
<dbReference type="PANTHER" id="PTHR43884:SF12">
    <property type="entry name" value="ISOVALERYL-COA DEHYDROGENASE, MITOCHONDRIAL-RELATED"/>
    <property type="match status" value="1"/>
</dbReference>
<dbReference type="Gene3D" id="2.40.110.10">
    <property type="entry name" value="Butyryl-CoA Dehydrogenase, subunit A, domain 2"/>
    <property type="match status" value="1"/>
</dbReference>
<dbReference type="InterPro" id="IPR013786">
    <property type="entry name" value="AcylCoA_DH/ox_N"/>
</dbReference>
<protein>
    <recommendedName>
        <fullName evidence="7">Cyclohex-1-ene-1-carbonyl-CoA dehydrogenase</fullName>
        <ecNumber evidence="6">1.3.8.10</ecNumber>
    </recommendedName>
</protein>
<dbReference type="FunFam" id="2.40.110.10:FF:000001">
    <property type="entry name" value="Acyl-CoA dehydrogenase, mitochondrial"/>
    <property type="match status" value="1"/>
</dbReference>
<evidence type="ECO:0000256" key="7">
    <source>
        <dbReference type="ARBA" id="ARBA00072305"/>
    </source>
</evidence>
<dbReference type="InterPro" id="IPR037069">
    <property type="entry name" value="AcylCoA_DH/ox_N_sf"/>
</dbReference>
<keyword evidence="5 8" id="KW-0560">Oxidoreductase</keyword>
<dbReference type="PROSITE" id="PS00073">
    <property type="entry name" value="ACYL_COA_DH_2"/>
    <property type="match status" value="1"/>
</dbReference>
<dbReference type="GO" id="GO:0050660">
    <property type="term" value="F:flavin adenine dinucleotide binding"/>
    <property type="evidence" value="ECO:0007669"/>
    <property type="project" value="InterPro"/>
</dbReference>
<keyword evidence="4 8" id="KW-0274">FAD</keyword>
<dbReference type="InterPro" id="IPR036250">
    <property type="entry name" value="AcylCo_DH-like_C"/>
</dbReference>
<proteinExistence type="inferred from homology"/>
<dbReference type="GO" id="GO:0003995">
    <property type="term" value="F:acyl-CoA dehydrogenase activity"/>
    <property type="evidence" value="ECO:0007669"/>
    <property type="project" value="InterPro"/>
</dbReference>
<evidence type="ECO:0000259" key="11">
    <source>
        <dbReference type="Pfam" id="PF02771"/>
    </source>
</evidence>
<evidence type="ECO:0000256" key="2">
    <source>
        <dbReference type="ARBA" id="ARBA00009347"/>
    </source>
</evidence>
<dbReference type="AlphaFoldDB" id="A0A395M122"/>
<dbReference type="CDD" id="cd01158">
    <property type="entry name" value="SCAD_SBCAD"/>
    <property type="match status" value="1"/>
</dbReference>
<dbReference type="EMBL" id="PHFL01000039">
    <property type="protein sequence ID" value="RFM24391.1"/>
    <property type="molecule type" value="Genomic_DNA"/>
</dbReference>
<dbReference type="InterPro" id="IPR006089">
    <property type="entry name" value="Acyl-CoA_DH_CS"/>
</dbReference>
<dbReference type="InterPro" id="IPR009100">
    <property type="entry name" value="AcylCoA_DH/oxidase_NM_dom_sf"/>
</dbReference>
<dbReference type="InterPro" id="IPR009075">
    <property type="entry name" value="AcylCo_DH/oxidase_C"/>
</dbReference>
<evidence type="ECO:0000256" key="1">
    <source>
        <dbReference type="ARBA" id="ARBA00001974"/>
    </source>
</evidence>
<dbReference type="PANTHER" id="PTHR43884">
    <property type="entry name" value="ACYL-COA DEHYDROGENASE"/>
    <property type="match status" value="1"/>
</dbReference>
<dbReference type="PROSITE" id="PS00072">
    <property type="entry name" value="ACYL_COA_DH_1"/>
    <property type="match status" value="1"/>
</dbReference>
<dbReference type="Pfam" id="PF02771">
    <property type="entry name" value="Acyl-CoA_dh_N"/>
    <property type="match status" value="1"/>
</dbReference>
<dbReference type="SUPFAM" id="SSF47203">
    <property type="entry name" value="Acyl-CoA dehydrogenase C-terminal domain-like"/>
    <property type="match status" value="1"/>
</dbReference>
<dbReference type="Gene3D" id="1.10.540.10">
    <property type="entry name" value="Acyl-CoA dehydrogenase/oxidase, N-terminal domain"/>
    <property type="match status" value="1"/>
</dbReference>
<dbReference type="PIRSF" id="PIRSF016578">
    <property type="entry name" value="HsaA"/>
    <property type="match status" value="1"/>
</dbReference>